<dbReference type="Pfam" id="PF04205">
    <property type="entry name" value="FMN_bind"/>
    <property type="match status" value="1"/>
</dbReference>
<dbReference type="Proteomes" id="UP000824241">
    <property type="component" value="Unassembled WGS sequence"/>
</dbReference>
<proteinExistence type="predicted"/>
<evidence type="ECO:0000259" key="1">
    <source>
        <dbReference type="Pfam" id="PF04205"/>
    </source>
</evidence>
<evidence type="ECO:0000313" key="3">
    <source>
        <dbReference type="Proteomes" id="UP000824241"/>
    </source>
</evidence>
<accession>A0A9D1DX66</accession>
<dbReference type="InterPro" id="IPR007329">
    <property type="entry name" value="FMN-bd"/>
</dbReference>
<comment type="caution">
    <text evidence="2">The sequence shown here is derived from an EMBL/GenBank/DDBJ whole genome shotgun (WGS) entry which is preliminary data.</text>
</comment>
<reference evidence="2" key="1">
    <citation type="submission" date="2020-10" db="EMBL/GenBank/DDBJ databases">
        <authorList>
            <person name="Gilroy R."/>
        </authorList>
    </citation>
    <scope>NUCLEOTIDE SEQUENCE</scope>
    <source>
        <strain evidence="2">CHK189-12415</strain>
    </source>
</reference>
<organism evidence="2 3">
    <name type="scientific">Candidatus Faecivivens stercoravium</name>
    <dbReference type="NCBI Taxonomy" id="2840803"/>
    <lineage>
        <taxon>Bacteria</taxon>
        <taxon>Bacillati</taxon>
        <taxon>Bacillota</taxon>
        <taxon>Clostridia</taxon>
        <taxon>Eubacteriales</taxon>
        <taxon>Oscillospiraceae</taxon>
        <taxon>Oscillospiraceae incertae sedis</taxon>
        <taxon>Candidatus Faecivivens</taxon>
    </lineage>
</organism>
<dbReference type="GO" id="GO:0016020">
    <property type="term" value="C:membrane"/>
    <property type="evidence" value="ECO:0007669"/>
    <property type="project" value="InterPro"/>
</dbReference>
<sequence length="86" mass="9247">STISADATLLAGIEVVSQDETEYYGDNISKESYTSRFTGRLFPVLSSTDSGVGSKVDGWTGATYSSNAVIQAIDDAYRYVTEQMMG</sequence>
<dbReference type="EMBL" id="DVHA01000112">
    <property type="protein sequence ID" value="HIR60620.1"/>
    <property type="molecule type" value="Genomic_DNA"/>
</dbReference>
<name>A0A9D1DX66_9FIRM</name>
<protein>
    <submittedName>
        <fullName evidence="2">FMN-binding protein</fullName>
    </submittedName>
</protein>
<reference evidence="2" key="2">
    <citation type="journal article" date="2021" name="PeerJ">
        <title>Extensive microbial diversity within the chicken gut microbiome revealed by metagenomics and culture.</title>
        <authorList>
            <person name="Gilroy R."/>
            <person name="Ravi A."/>
            <person name="Getino M."/>
            <person name="Pursley I."/>
            <person name="Horton D.L."/>
            <person name="Alikhan N.F."/>
            <person name="Baker D."/>
            <person name="Gharbi K."/>
            <person name="Hall N."/>
            <person name="Watson M."/>
            <person name="Adriaenssens E.M."/>
            <person name="Foster-Nyarko E."/>
            <person name="Jarju S."/>
            <person name="Secka A."/>
            <person name="Antonio M."/>
            <person name="Oren A."/>
            <person name="Chaudhuri R.R."/>
            <person name="La Ragione R."/>
            <person name="Hildebrand F."/>
            <person name="Pallen M.J."/>
        </authorList>
    </citation>
    <scope>NUCLEOTIDE SEQUENCE</scope>
    <source>
        <strain evidence="2">CHK189-12415</strain>
    </source>
</reference>
<evidence type="ECO:0000313" key="2">
    <source>
        <dbReference type="EMBL" id="HIR60620.1"/>
    </source>
</evidence>
<gene>
    <name evidence="2" type="ORF">IAB37_03495</name>
</gene>
<feature type="non-terminal residue" evidence="2">
    <location>
        <position position="1"/>
    </location>
</feature>
<dbReference type="AlphaFoldDB" id="A0A9D1DX66"/>
<dbReference type="GO" id="GO:0010181">
    <property type="term" value="F:FMN binding"/>
    <property type="evidence" value="ECO:0007669"/>
    <property type="project" value="InterPro"/>
</dbReference>
<feature type="domain" description="FMN-binding" evidence="1">
    <location>
        <begin position="3"/>
        <end position="77"/>
    </location>
</feature>